<accession>B8IH41</accession>
<dbReference type="KEGG" id="mno:Mnod_4874"/>
<dbReference type="OrthoDB" id="8000837at2"/>
<reference evidence="2 3" key="1">
    <citation type="submission" date="2009-01" db="EMBL/GenBank/DDBJ databases">
        <title>Complete sequence of chromosome of Methylobacterium nodulans ORS 2060.</title>
        <authorList>
            <consortium name="US DOE Joint Genome Institute"/>
            <person name="Lucas S."/>
            <person name="Copeland A."/>
            <person name="Lapidus A."/>
            <person name="Glavina del Rio T."/>
            <person name="Dalin E."/>
            <person name="Tice H."/>
            <person name="Bruce D."/>
            <person name="Goodwin L."/>
            <person name="Pitluck S."/>
            <person name="Sims D."/>
            <person name="Brettin T."/>
            <person name="Detter J.C."/>
            <person name="Han C."/>
            <person name="Larimer F."/>
            <person name="Land M."/>
            <person name="Hauser L."/>
            <person name="Kyrpides N."/>
            <person name="Ivanova N."/>
            <person name="Marx C.J."/>
            <person name="Richardson P."/>
        </authorList>
    </citation>
    <scope>NUCLEOTIDE SEQUENCE [LARGE SCALE GENOMIC DNA]</scope>
    <source>
        <strain evidence="3">LMG 21967 / CNCM I-2342 / ORS 2060</strain>
    </source>
</reference>
<organism evidence="2 3">
    <name type="scientific">Methylobacterium nodulans (strain LMG 21967 / CNCM I-2342 / ORS 2060)</name>
    <dbReference type="NCBI Taxonomy" id="460265"/>
    <lineage>
        <taxon>Bacteria</taxon>
        <taxon>Pseudomonadati</taxon>
        <taxon>Pseudomonadota</taxon>
        <taxon>Alphaproteobacteria</taxon>
        <taxon>Hyphomicrobiales</taxon>
        <taxon>Methylobacteriaceae</taxon>
        <taxon>Methylobacterium</taxon>
    </lineage>
</organism>
<proteinExistence type="predicted"/>
<dbReference type="HOGENOM" id="CLU_203197_0_0_5"/>
<feature type="transmembrane region" description="Helical" evidence="1">
    <location>
        <begin position="20"/>
        <end position="36"/>
    </location>
</feature>
<keyword evidence="3" id="KW-1185">Reference proteome</keyword>
<keyword evidence="1" id="KW-0472">Membrane</keyword>
<keyword evidence="1" id="KW-1133">Transmembrane helix</keyword>
<gene>
    <name evidence="2" type="ordered locus">Mnod_4874</name>
</gene>
<evidence type="ECO:0000313" key="2">
    <source>
        <dbReference type="EMBL" id="ACL59733.1"/>
    </source>
</evidence>
<sequence length="70" mass="7115">MVERSSLPADTPPLAPGKGALLTLAGMAVGGPGYYWSYTHHSAVGTLVGVIGISLCILGTAKSEGPVHPW</sequence>
<name>B8IH41_METNO</name>
<evidence type="ECO:0000256" key="1">
    <source>
        <dbReference type="SAM" id="Phobius"/>
    </source>
</evidence>
<dbReference type="AlphaFoldDB" id="B8IH41"/>
<keyword evidence="1" id="KW-0812">Transmembrane</keyword>
<dbReference type="EMBL" id="CP001349">
    <property type="protein sequence ID" value="ACL59733.1"/>
    <property type="molecule type" value="Genomic_DNA"/>
</dbReference>
<protein>
    <submittedName>
        <fullName evidence="2">Uncharacterized protein</fullName>
    </submittedName>
</protein>
<evidence type="ECO:0000313" key="3">
    <source>
        <dbReference type="Proteomes" id="UP000008207"/>
    </source>
</evidence>
<feature type="transmembrane region" description="Helical" evidence="1">
    <location>
        <begin position="43"/>
        <end position="61"/>
    </location>
</feature>
<dbReference type="RefSeq" id="WP_015931362.1">
    <property type="nucleotide sequence ID" value="NC_011894.1"/>
</dbReference>
<dbReference type="Proteomes" id="UP000008207">
    <property type="component" value="Chromosome"/>
</dbReference>